<dbReference type="HOGENOM" id="CLU_012520_5_2_1"/>
<dbReference type="InterPro" id="IPR001347">
    <property type="entry name" value="SIS_dom"/>
</dbReference>
<dbReference type="InterPro" id="IPR035466">
    <property type="entry name" value="GlmS/AgaS_SIS"/>
</dbReference>
<dbReference type="STRING" id="1071382.H2AUB6"/>
<dbReference type="GO" id="GO:0006031">
    <property type="term" value="P:chitin biosynthetic process"/>
    <property type="evidence" value="ECO:0007669"/>
    <property type="project" value="EnsemblFungi"/>
</dbReference>
<dbReference type="eggNOG" id="KOG1268">
    <property type="taxonomic scope" value="Eukaryota"/>
</dbReference>
<gene>
    <name evidence="13" type="primary">KAFR0D03180</name>
    <name evidence="13" type="ORF">KAFR_0D03180</name>
</gene>
<dbReference type="GO" id="GO:0006487">
    <property type="term" value="P:protein N-linked glycosylation"/>
    <property type="evidence" value="ECO:0007669"/>
    <property type="project" value="TreeGrafter"/>
</dbReference>
<comment type="pathway">
    <text evidence="3">Nucleotide-sugar biosynthesis; UDP-N-acetyl-alpha-D-glucosamine biosynthesis; alpha-D-glucosamine 6-phosphate from D-fructose 6-phosphate: step 1/1.</text>
</comment>
<keyword evidence="6" id="KW-0808">Transferase</keyword>
<evidence type="ECO:0000256" key="1">
    <source>
        <dbReference type="ARBA" id="ARBA00001031"/>
    </source>
</evidence>
<feature type="domain" description="SIS" evidence="12">
    <location>
        <begin position="571"/>
        <end position="716"/>
    </location>
</feature>
<dbReference type="FunFam" id="3.60.20.10:FF:000052">
    <property type="entry name" value="Glutamine--fructose-6-phosphate aminotransferase [isomerizing] 2"/>
    <property type="match status" value="1"/>
</dbReference>
<evidence type="ECO:0000259" key="11">
    <source>
        <dbReference type="PROSITE" id="PS51278"/>
    </source>
</evidence>
<evidence type="ECO:0000313" key="13">
    <source>
        <dbReference type="EMBL" id="CCF57966.1"/>
    </source>
</evidence>
<evidence type="ECO:0000313" key="14">
    <source>
        <dbReference type="Proteomes" id="UP000005220"/>
    </source>
</evidence>
<dbReference type="FunFam" id="3.40.50.10490:FF:000001">
    <property type="entry name" value="Glutamine--fructose-6-phosphate aminotransferase [isomerizing]"/>
    <property type="match status" value="1"/>
</dbReference>
<evidence type="ECO:0000259" key="12">
    <source>
        <dbReference type="PROSITE" id="PS51464"/>
    </source>
</evidence>
<dbReference type="CDD" id="cd05009">
    <property type="entry name" value="SIS_GlmS_GlmD_2"/>
    <property type="match status" value="1"/>
</dbReference>
<evidence type="ECO:0000256" key="5">
    <source>
        <dbReference type="ARBA" id="ARBA00022576"/>
    </source>
</evidence>
<dbReference type="GO" id="GO:0004360">
    <property type="term" value="F:glutamine-fructose-6-phosphate transaminase (isomerizing) activity"/>
    <property type="evidence" value="ECO:0007669"/>
    <property type="project" value="UniProtKB-EC"/>
</dbReference>
<evidence type="ECO:0000256" key="8">
    <source>
        <dbReference type="ARBA" id="ARBA00022962"/>
    </source>
</evidence>
<dbReference type="PANTHER" id="PTHR10937:SF0">
    <property type="entry name" value="GLUTAMINE--FRUCTOSE-6-PHOSPHATE TRANSAMINASE (ISOMERIZING)"/>
    <property type="match status" value="1"/>
</dbReference>
<reference evidence="13 14" key="1">
    <citation type="journal article" date="2011" name="Proc. Natl. Acad. Sci. U.S.A.">
        <title>Evolutionary erosion of yeast sex chromosomes by mating-type switching accidents.</title>
        <authorList>
            <person name="Gordon J.L."/>
            <person name="Armisen D."/>
            <person name="Proux-Wera E."/>
            <person name="Oheigeartaigh S.S."/>
            <person name="Byrne K.P."/>
            <person name="Wolfe K.H."/>
        </authorList>
    </citation>
    <scope>NUCLEOTIDE SEQUENCE [LARGE SCALE GENOMIC DNA]</scope>
    <source>
        <strain evidence="14">ATCC 22294 / BCRC 22015 / CBS 2517 / CECT 1963 / NBRC 1671 / NRRL Y-8276</strain>
    </source>
</reference>
<dbReference type="InterPro" id="IPR029055">
    <property type="entry name" value="Ntn_hydrolases_N"/>
</dbReference>
<dbReference type="EC" id="2.6.1.16" evidence="4"/>
<dbReference type="GO" id="GO:0006048">
    <property type="term" value="P:UDP-N-acetylglucosamine biosynthetic process"/>
    <property type="evidence" value="ECO:0007669"/>
    <property type="project" value="UniProtKB-UniPathway"/>
</dbReference>
<dbReference type="NCBIfam" id="NF001484">
    <property type="entry name" value="PRK00331.1"/>
    <property type="match status" value="1"/>
</dbReference>
<dbReference type="InterPro" id="IPR035490">
    <property type="entry name" value="GlmS/FrlB_SIS"/>
</dbReference>
<dbReference type="KEGG" id="kaf:KAFR_0D03180"/>
<dbReference type="UniPathway" id="UPA00113">
    <property type="reaction ID" value="UER00528"/>
</dbReference>
<dbReference type="PROSITE" id="PS51464">
    <property type="entry name" value="SIS"/>
    <property type="match status" value="2"/>
</dbReference>
<dbReference type="SUPFAM" id="SSF56235">
    <property type="entry name" value="N-terminal nucleophile aminohydrolases (Ntn hydrolases)"/>
    <property type="match status" value="1"/>
</dbReference>
<evidence type="ECO:0000256" key="7">
    <source>
        <dbReference type="ARBA" id="ARBA00022737"/>
    </source>
</evidence>
<sequence>MCGIFGYCNYLVEKSRGEIIDTLVEGLERLEYRGYDSTGIAINGDELDSTFIFKQIGKVSALKEEIEKQHPNRDVTFVTHCGIAHTRWATHGEPKQVNCHPQRSDANNEFVVVHNGIITNFRELKTLLSNKGHSFESDTDTECIAKLFKHLYDINLQNGTELDFHELTKLVLQELEGSYGLLCRSSHYPDEVIATRKGSPLLIGVKSEKKLKVDFVDVEFPDDSKVGKPETPILSADGSAVSNDISVTSNKKTPQSFINNTSEESNLLPIAANDFNLRHSQSRAFLSEDGFPTPVEFFLSSDASSVIKHTKKVLFLEDDDIAHIYDGELHIHRSRREVGASMTRSIQTLEMELAQIMKGPYKHFMQKEIYEQPESTFNTMRGRIDFENDSIMLGGLKAWLPAIRRARRLIMIACGTSYHSCLATRAIFEELSEIPVSVELASDFLDRKCPIFRDDICIFVSQSGETADTMLALNYCLERGALTVGIVNTVGSSISRATHCGVHINAGPEIGVASTKAYTSQYIALVMFALSLSDDRVSKQERRKSIIQGLKLIPSQIKQILKVEPKIKELCKTQLQGKKSLLLLGRGYQFASALEGALKIKEISYMHSEGVLAGELKHGVLALVDENLPIIAFGTRDSLFPKVVSSIEQVTARKGSPIIICNENDEVWTKKAETLNLVTLEVPQTVDCLQGLLNIIPLQLIAYWLAVNNGIDVDFPRNLAKSVTVE</sequence>
<organism evidence="13 14">
    <name type="scientific">Kazachstania africana (strain ATCC 22294 / BCRC 22015 / CBS 2517 / CECT 1963 / NBRC 1671 / NRRL Y-8276)</name>
    <name type="common">Yeast</name>
    <name type="synonym">Kluyveromyces africanus</name>
    <dbReference type="NCBI Taxonomy" id="1071382"/>
    <lineage>
        <taxon>Eukaryota</taxon>
        <taxon>Fungi</taxon>
        <taxon>Dikarya</taxon>
        <taxon>Ascomycota</taxon>
        <taxon>Saccharomycotina</taxon>
        <taxon>Saccharomycetes</taxon>
        <taxon>Saccharomycetales</taxon>
        <taxon>Saccharomycetaceae</taxon>
        <taxon>Kazachstania</taxon>
    </lineage>
</organism>
<dbReference type="EMBL" id="HE650824">
    <property type="protein sequence ID" value="CCF57966.1"/>
    <property type="molecule type" value="Genomic_DNA"/>
</dbReference>
<evidence type="ECO:0000256" key="3">
    <source>
        <dbReference type="ARBA" id="ARBA00004775"/>
    </source>
</evidence>
<dbReference type="AlphaFoldDB" id="H2AUB6"/>
<dbReference type="CDD" id="cd05008">
    <property type="entry name" value="SIS_GlmS_GlmD_1"/>
    <property type="match status" value="1"/>
</dbReference>
<dbReference type="PROSITE" id="PS51278">
    <property type="entry name" value="GATASE_TYPE_2"/>
    <property type="match status" value="1"/>
</dbReference>
<proteinExistence type="predicted"/>
<dbReference type="GeneID" id="13882211"/>
<keyword evidence="7" id="KW-0677">Repeat</keyword>
<dbReference type="Gene3D" id="3.40.50.10490">
    <property type="entry name" value="Glucose-6-phosphate isomerase like protein, domain 1"/>
    <property type="match status" value="2"/>
</dbReference>
<dbReference type="InterPro" id="IPR017932">
    <property type="entry name" value="GATase_2_dom"/>
</dbReference>
<dbReference type="Pfam" id="PF01380">
    <property type="entry name" value="SIS"/>
    <property type="match status" value="2"/>
</dbReference>
<protein>
    <recommendedName>
        <fullName evidence="4">glutamine--fructose-6-phosphate transaminase (isomerizing)</fullName>
        <ecNumber evidence="4">2.6.1.16</ecNumber>
    </recommendedName>
    <alternativeName>
        <fullName evidence="10">D-fructose-6-phosphate amidotransferase</fullName>
    </alternativeName>
    <alternativeName>
        <fullName evidence="9">Hexosephosphate aminotransferase</fullName>
    </alternativeName>
</protein>
<evidence type="ECO:0000256" key="2">
    <source>
        <dbReference type="ARBA" id="ARBA00003267"/>
    </source>
</evidence>
<accession>H2AUB6</accession>
<dbReference type="RefSeq" id="XP_003957101.1">
    <property type="nucleotide sequence ID" value="XM_003957052.1"/>
</dbReference>
<evidence type="ECO:0000256" key="6">
    <source>
        <dbReference type="ARBA" id="ARBA00022679"/>
    </source>
</evidence>
<feature type="domain" description="Glutamine amidotransferase type-2" evidence="11">
    <location>
        <begin position="2"/>
        <end position="327"/>
    </location>
</feature>
<dbReference type="GO" id="GO:0097367">
    <property type="term" value="F:carbohydrate derivative binding"/>
    <property type="evidence" value="ECO:0007669"/>
    <property type="project" value="InterPro"/>
</dbReference>
<comment type="function">
    <text evidence="2">Involved in amino sugar synthesis (formation of chitin, supplies the amino sugars of asparagine-linked oligosaccharides of glycoproteins).</text>
</comment>
<keyword evidence="5" id="KW-0032">Aminotransferase</keyword>
<dbReference type="Gene3D" id="3.60.20.10">
    <property type="entry name" value="Glutamine Phosphoribosylpyrophosphate, subunit 1, domain 1"/>
    <property type="match status" value="1"/>
</dbReference>
<name>H2AUB6_KAZAF</name>
<dbReference type="InterPro" id="IPR046348">
    <property type="entry name" value="SIS_dom_sf"/>
</dbReference>
<dbReference type="Pfam" id="PF13522">
    <property type="entry name" value="GATase_6"/>
    <property type="match status" value="1"/>
</dbReference>
<evidence type="ECO:0000256" key="10">
    <source>
        <dbReference type="ARBA" id="ARBA00033302"/>
    </source>
</evidence>
<dbReference type="FunCoup" id="H2AUB6">
    <property type="interactions" value="1197"/>
</dbReference>
<dbReference type="Proteomes" id="UP000005220">
    <property type="component" value="Chromosome 4"/>
</dbReference>
<feature type="domain" description="SIS" evidence="12">
    <location>
        <begin position="399"/>
        <end position="538"/>
    </location>
</feature>
<dbReference type="InterPro" id="IPR047084">
    <property type="entry name" value="GFAT_N"/>
</dbReference>
<evidence type="ECO:0000256" key="9">
    <source>
        <dbReference type="ARBA" id="ARBA00029805"/>
    </source>
</evidence>
<keyword evidence="8" id="KW-0315">Glutamine amidotransferase</keyword>
<dbReference type="SUPFAM" id="SSF53697">
    <property type="entry name" value="SIS domain"/>
    <property type="match status" value="1"/>
</dbReference>
<evidence type="ECO:0000256" key="4">
    <source>
        <dbReference type="ARBA" id="ARBA00012916"/>
    </source>
</evidence>
<keyword evidence="14" id="KW-1185">Reference proteome</keyword>
<dbReference type="OrthoDB" id="15235at2759"/>
<dbReference type="PANTHER" id="PTHR10937">
    <property type="entry name" value="GLUCOSAMINE--FRUCTOSE-6-PHOSPHATE AMINOTRANSFERASE, ISOMERIZING"/>
    <property type="match status" value="1"/>
</dbReference>
<dbReference type="GO" id="GO:0006002">
    <property type="term" value="P:fructose 6-phosphate metabolic process"/>
    <property type="evidence" value="ECO:0007669"/>
    <property type="project" value="TreeGrafter"/>
</dbReference>
<dbReference type="InParanoid" id="H2AUB6"/>
<dbReference type="CDD" id="cd00714">
    <property type="entry name" value="GFAT"/>
    <property type="match status" value="1"/>
</dbReference>
<comment type="catalytic activity">
    <reaction evidence="1">
        <text>D-fructose 6-phosphate + L-glutamine = D-glucosamine 6-phosphate + L-glutamate</text>
        <dbReference type="Rhea" id="RHEA:13237"/>
        <dbReference type="ChEBI" id="CHEBI:29985"/>
        <dbReference type="ChEBI" id="CHEBI:58359"/>
        <dbReference type="ChEBI" id="CHEBI:58725"/>
        <dbReference type="ChEBI" id="CHEBI:61527"/>
        <dbReference type="EC" id="2.6.1.16"/>
    </reaction>
</comment>